<proteinExistence type="predicted"/>
<feature type="region of interest" description="Disordered" evidence="1">
    <location>
        <begin position="672"/>
        <end position="704"/>
    </location>
</feature>
<name>A0AAD5RIT7_9PEZI</name>
<evidence type="ECO:0000256" key="2">
    <source>
        <dbReference type="SAM" id="Phobius"/>
    </source>
</evidence>
<evidence type="ECO:0000313" key="4">
    <source>
        <dbReference type="Proteomes" id="UP001201980"/>
    </source>
</evidence>
<sequence>MRNAASALLYAAAASSQLIGSVSGEPRFGRFGMRFRRSNTTTIQDTEELSSTSISLTQSSSASLSSSSAFDEGAGNEVDEESAKVAGGDNVDGLLPMTTIQDNTDLSTFVTNYAPATNPRDESTSSDPFLFSSSPVTSSTSTGQNPPLSSPSPSMSFSDSSSYGQSESSSGTSSESWSTITSGGSSIGSSSSFSPSSSPSSCSSWLGSIDCPPANSTSGAWTNTTTPTITYTVTPTIGTNTTTENCFTIPPGAVQTVISVVHTETVTWWGDPSEYTDPYEPVDIPTPCSSTESSSASESAVLSISTCQSGDLSCIIWAPYPSTATPMTSTELTLSKIGTWTYTYYVTDKNPAVSFTSSSVSVPNYGGQGSVTNNAHQSATKSSNGKVPNYGGTPEQDTSAEGIQESSTTDVTIEDRPTEVVINTVTVTNNPANPTTMVVTVGTDTFTVGPTAIVGAGTTVARQASNIYVASPTTTTINGIGVVVSGTAAVVGGTTFTVGTSPSTQTVDGHAVVIGPSGVVINGVTVPAVETSSATQIVVAGGDLITLIGQSIVVVEGTTYTYGPGSAIITEIVDDDTIYIEPSGVVIDGTTMGGIGADESQRSYTIVGGATISEIGASIVVVEGVTYTVGPGTGTTTTVVGGETLTIGPDGVVMNNGQTLTYPFGPTMTTTIHPGNTATDTQATSTATRKHEGEDEEDSGFTAGRRPDWTLVLLSTCIATGVGFFGFRI</sequence>
<dbReference type="AlphaFoldDB" id="A0AAD5RIT7"/>
<evidence type="ECO:0000313" key="3">
    <source>
        <dbReference type="EMBL" id="KAJ2895380.1"/>
    </source>
</evidence>
<keyword evidence="2" id="KW-0472">Membrane</keyword>
<organism evidence="3 4">
    <name type="scientific">Zalerion maritima</name>
    <dbReference type="NCBI Taxonomy" id="339359"/>
    <lineage>
        <taxon>Eukaryota</taxon>
        <taxon>Fungi</taxon>
        <taxon>Dikarya</taxon>
        <taxon>Ascomycota</taxon>
        <taxon>Pezizomycotina</taxon>
        <taxon>Sordariomycetes</taxon>
        <taxon>Lulworthiomycetidae</taxon>
        <taxon>Lulworthiales</taxon>
        <taxon>Lulworthiaceae</taxon>
        <taxon>Zalerion</taxon>
    </lineage>
</organism>
<dbReference type="Proteomes" id="UP001201980">
    <property type="component" value="Unassembled WGS sequence"/>
</dbReference>
<feature type="region of interest" description="Disordered" evidence="1">
    <location>
        <begin position="44"/>
        <end position="97"/>
    </location>
</feature>
<feature type="compositionally biased region" description="Polar residues" evidence="1">
    <location>
        <begin position="370"/>
        <end position="386"/>
    </location>
</feature>
<gene>
    <name evidence="3" type="ORF">MKZ38_006611</name>
</gene>
<feature type="region of interest" description="Disordered" evidence="1">
    <location>
        <begin position="111"/>
        <end position="195"/>
    </location>
</feature>
<keyword evidence="2" id="KW-0812">Transmembrane</keyword>
<feature type="compositionally biased region" description="Low complexity" evidence="1">
    <location>
        <begin position="50"/>
        <end position="69"/>
    </location>
</feature>
<feature type="region of interest" description="Disordered" evidence="1">
    <location>
        <begin position="367"/>
        <end position="411"/>
    </location>
</feature>
<accession>A0AAD5RIT7</accession>
<feature type="transmembrane region" description="Helical" evidence="2">
    <location>
        <begin position="709"/>
        <end position="727"/>
    </location>
</feature>
<feature type="compositionally biased region" description="Low complexity" evidence="1">
    <location>
        <begin position="677"/>
        <end position="687"/>
    </location>
</feature>
<keyword evidence="4" id="KW-1185">Reference proteome</keyword>
<reference evidence="3" key="1">
    <citation type="submission" date="2022-07" db="EMBL/GenBank/DDBJ databases">
        <title>Draft genome sequence of Zalerion maritima ATCC 34329, a (micro)plastics degrading marine fungus.</title>
        <authorList>
            <person name="Paco A."/>
            <person name="Goncalves M.F.M."/>
            <person name="Rocha-Santos T.A.P."/>
            <person name="Alves A."/>
        </authorList>
    </citation>
    <scope>NUCLEOTIDE SEQUENCE</scope>
    <source>
        <strain evidence="3">ATCC 34329</strain>
    </source>
</reference>
<feature type="compositionally biased region" description="Polar residues" evidence="1">
    <location>
        <begin position="395"/>
        <end position="411"/>
    </location>
</feature>
<keyword evidence="2" id="KW-1133">Transmembrane helix</keyword>
<protein>
    <submittedName>
        <fullName evidence="3">Uncharacterized protein</fullName>
    </submittedName>
</protein>
<feature type="compositionally biased region" description="Low complexity" evidence="1">
    <location>
        <begin position="151"/>
        <end position="195"/>
    </location>
</feature>
<feature type="compositionally biased region" description="Low complexity" evidence="1">
    <location>
        <begin position="125"/>
        <end position="142"/>
    </location>
</feature>
<dbReference type="EMBL" id="JAKWBI020000407">
    <property type="protein sequence ID" value="KAJ2895380.1"/>
    <property type="molecule type" value="Genomic_DNA"/>
</dbReference>
<evidence type="ECO:0000256" key="1">
    <source>
        <dbReference type="SAM" id="MobiDB-lite"/>
    </source>
</evidence>
<comment type="caution">
    <text evidence="3">The sequence shown here is derived from an EMBL/GenBank/DDBJ whole genome shotgun (WGS) entry which is preliminary data.</text>
</comment>